<evidence type="ECO:0000313" key="1">
    <source>
        <dbReference type="EMBL" id="KOF96441.1"/>
    </source>
</evidence>
<protein>
    <submittedName>
        <fullName evidence="1">Uncharacterized protein</fullName>
    </submittedName>
</protein>
<dbReference type="EMBL" id="KQ416562">
    <property type="protein sequence ID" value="KOF96441.1"/>
    <property type="molecule type" value="Genomic_DNA"/>
</dbReference>
<proteinExistence type="predicted"/>
<dbReference type="AlphaFoldDB" id="A0A0L8I4M1"/>
<gene>
    <name evidence="1" type="ORF">OCBIM_22034936mg</name>
</gene>
<name>A0A0L8I4M1_OCTBM</name>
<sequence length="53" mass="5816">MVVIIIIATPFNCNHLQKSGKIAAKMSLISQNRGESGSNYLVSGLQEKCFYIV</sequence>
<organism evidence="1">
    <name type="scientific">Octopus bimaculoides</name>
    <name type="common">California two-spotted octopus</name>
    <dbReference type="NCBI Taxonomy" id="37653"/>
    <lineage>
        <taxon>Eukaryota</taxon>
        <taxon>Metazoa</taxon>
        <taxon>Spiralia</taxon>
        <taxon>Lophotrochozoa</taxon>
        <taxon>Mollusca</taxon>
        <taxon>Cephalopoda</taxon>
        <taxon>Coleoidea</taxon>
        <taxon>Octopodiformes</taxon>
        <taxon>Octopoda</taxon>
        <taxon>Incirrata</taxon>
        <taxon>Octopodidae</taxon>
        <taxon>Octopus</taxon>
    </lineage>
</organism>
<reference evidence="1" key="1">
    <citation type="submission" date="2015-07" db="EMBL/GenBank/DDBJ databases">
        <title>MeaNS - Measles Nucleotide Surveillance Program.</title>
        <authorList>
            <person name="Tran T."/>
            <person name="Druce J."/>
        </authorList>
    </citation>
    <scope>NUCLEOTIDE SEQUENCE</scope>
    <source>
        <strain evidence="1">UCB-OBI-ISO-001</strain>
        <tissue evidence="1">Gonad</tissue>
    </source>
</reference>
<accession>A0A0L8I4M1</accession>